<sequence>MYVMEGEDYGKLYYSIVGMLDENAEKFLEKYAELNER</sequence>
<organism evidence="1 2">
    <name type="scientific">Ammoniphilus resinae</name>
    <dbReference type="NCBI Taxonomy" id="861532"/>
    <lineage>
        <taxon>Bacteria</taxon>
        <taxon>Bacillati</taxon>
        <taxon>Bacillota</taxon>
        <taxon>Bacilli</taxon>
        <taxon>Bacillales</taxon>
        <taxon>Paenibacillaceae</taxon>
        <taxon>Aneurinibacillus group</taxon>
        <taxon>Ammoniphilus</taxon>
    </lineage>
</organism>
<keyword evidence="2" id="KW-1185">Reference proteome</keyword>
<reference evidence="1 2" key="1">
    <citation type="submission" date="2021-03" db="EMBL/GenBank/DDBJ databases">
        <title>Genomic Encyclopedia of Type Strains, Phase IV (KMG-IV): sequencing the most valuable type-strain genomes for metagenomic binning, comparative biology and taxonomic classification.</title>
        <authorList>
            <person name="Goeker M."/>
        </authorList>
    </citation>
    <scope>NUCLEOTIDE SEQUENCE [LARGE SCALE GENOMIC DNA]</scope>
    <source>
        <strain evidence="1 2">DSM 24738</strain>
    </source>
</reference>
<evidence type="ECO:0000313" key="2">
    <source>
        <dbReference type="Proteomes" id="UP001519343"/>
    </source>
</evidence>
<gene>
    <name evidence="1" type="ORF">J2Z37_001464</name>
</gene>
<comment type="caution">
    <text evidence="1">The sequence shown here is derived from an EMBL/GenBank/DDBJ whole genome shotgun (WGS) entry which is preliminary data.</text>
</comment>
<protein>
    <submittedName>
        <fullName evidence="1">Uncharacterized protein</fullName>
    </submittedName>
</protein>
<proteinExistence type="predicted"/>
<name>A0ABS4GMG3_9BACL</name>
<dbReference type="Proteomes" id="UP001519343">
    <property type="component" value="Unassembled WGS sequence"/>
</dbReference>
<dbReference type="EMBL" id="JAGGKT010000003">
    <property type="protein sequence ID" value="MBP1931463.1"/>
    <property type="molecule type" value="Genomic_DNA"/>
</dbReference>
<evidence type="ECO:0000313" key="1">
    <source>
        <dbReference type="EMBL" id="MBP1931463.1"/>
    </source>
</evidence>
<accession>A0ABS4GMG3</accession>